<evidence type="ECO:0000256" key="2">
    <source>
        <dbReference type="ARBA" id="ARBA00004870"/>
    </source>
</evidence>
<evidence type="ECO:0000313" key="14">
    <source>
        <dbReference type="EMBL" id="GAN81760.1"/>
    </source>
</evidence>
<keyword evidence="15" id="KW-1185">Reference proteome</keyword>
<keyword evidence="6 13" id="KW-0441">Lipid A biosynthesis</keyword>
<name>A0A0D6PJ41_9PROT</name>
<evidence type="ECO:0000256" key="7">
    <source>
        <dbReference type="ARBA" id="ARBA00022679"/>
    </source>
</evidence>
<feature type="binding site" evidence="13">
    <location>
        <begin position="50"/>
        <end position="57"/>
    </location>
    <ligand>
        <name>ATP</name>
        <dbReference type="ChEBI" id="CHEBI:30616"/>
    </ligand>
</feature>
<reference evidence="14 15" key="1">
    <citation type="submission" date="2012-11" db="EMBL/GenBank/DDBJ databases">
        <title>Whole genome sequence of Acidocella aminolytica 101 = DSM 11237.</title>
        <authorList>
            <person name="Azuma Y."/>
            <person name="Higashiura N."/>
            <person name="Hirakawa H."/>
            <person name="Matsushita K."/>
        </authorList>
    </citation>
    <scope>NUCLEOTIDE SEQUENCE [LARGE SCALE GENOMIC DNA]</scope>
    <source>
        <strain evidence="15">101 / DSM 11237</strain>
    </source>
</reference>
<gene>
    <name evidence="13" type="primary">lpxK</name>
    <name evidence="14" type="ORF">Aam_118_002</name>
</gene>
<comment type="catalytic activity">
    <reaction evidence="13">
        <text>a lipid A disaccharide + ATP = a lipid IVA + ADP + H(+)</text>
        <dbReference type="Rhea" id="RHEA:67840"/>
        <dbReference type="ChEBI" id="CHEBI:15378"/>
        <dbReference type="ChEBI" id="CHEBI:30616"/>
        <dbReference type="ChEBI" id="CHEBI:176343"/>
        <dbReference type="ChEBI" id="CHEBI:176425"/>
        <dbReference type="ChEBI" id="CHEBI:456216"/>
        <dbReference type="EC" id="2.7.1.130"/>
    </reaction>
</comment>
<evidence type="ECO:0000256" key="12">
    <source>
        <dbReference type="ARBA" id="ARBA00029757"/>
    </source>
</evidence>
<dbReference type="GO" id="GO:0009029">
    <property type="term" value="F:lipid-A 4'-kinase activity"/>
    <property type="evidence" value="ECO:0007669"/>
    <property type="project" value="UniProtKB-UniRule"/>
</dbReference>
<dbReference type="GO" id="GO:0005524">
    <property type="term" value="F:ATP binding"/>
    <property type="evidence" value="ECO:0007669"/>
    <property type="project" value="UniProtKB-UniRule"/>
</dbReference>
<proteinExistence type="inferred from homology"/>
<comment type="caution">
    <text evidence="14">The sequence shown here is derived from an EMBL/GenBank/DDBJ whole genome shotgun (WGS) entry which is preliminary data.</text>
</comment>
<evidence type="ECO:0000256" key="13">
    <source>
        <dbReference type="HAMAP-Rule" id="MF_00409"/>
    </source>
</evidence>
<evidence type="ECO:0000256" key="5">
    <source>
        <dbReference type="ARBA" id="ARBA00022516"/>
    </source>
</evidence>
<comment type="similarity">
    <text evidence="13">Belongs to the LpxK family.</text>
</comment>
<dbReference type="GO" id="GO:0009244">
    <property type="term" value="P:lipopolysaccharide core region biosynthetic process"/>
    <property type="evidence" value="ECO:0007669"/>
    <property type="project" value="TreeGrafter"/>
</dbReference>
<dbReference type="NCBIfam" id="TIGR00682">
    <property type="entry name" value="lpxK"/>
    <property type="match status" value="1"/>
</dbReference>
<keyword evidence="9 13" id="KW-0418">Kinase</keyword>
<comment type="pathway">
    <text evidence="2 13">Glycolipid biosynthesis; lipid IV(A) biosynthesis; lipid IV(A) from (3R)-3-hydroxytetradecanoyl-[acyl-carrier-protein] and UDP-N-acetyl-alpha-D-glucosamine: step 6/6.</text>
</comment>
<evidence type="ECO:0000256" key="11">
    <source>
        <dbReference type="ARBA" id="ARBA00023098"/>
    </source>
</evidence>
<dbReference type="STRING" id="1120923.SAMN02746095_00667"/>
<dbReference type="RefSeq" id="WP_048880151.1">
    <property type="nucleotide sequence ID" value="NZ_BANC01000116.1"/>
</dbReference>
<dbReference type="UniPathway" id="UPA00359">
    <property type="reaction ID" value="UER00482"/>
</dbReference>
<dbReference type="OrthoDB" id="9766423at2"/>
<comment type="function">
    <text evidence="1 13">Transfers the gamma-phosphate of ATP to the 4'-position of a tetraacyldisaccharide 1-phosphate intermediate (termed DS-1-P) to form tetraacyldisaccharide 1,4'-bis-phosphate (lipid IVA).</text>
</comment>
<dbReference type="PANTHER" id="PTHR42724:SF1">
    <property type="entry name" value="TETRAACYLDISACCHARIDE 4'-KINASE, MITOCHONDRIAL-RELATED"/>
    <property type="match status" value="1"/>
</dbReference>
<evidence type="ECO:0000256" key="3">
    <source>
        <dbReference type="ARBA" id="ARBA00012071"/>
    </source>
</evidence>
<dbReference type="InterPro" id="IPR003758">
    <property type="entry name" value="LpxK"/>
</dbReference>
<evidence type="ECO:0000256" key="4">
    <source>
        <dbReference type="ARBA" id="ARBA00016436"/>
    </source>
</evidence>
<dbReference type="HAMAP" id="MF_00409">
    <property type="entry name" value="LpxK"/>
    <property type="match status" value="1"/>
</dbReference>
<dbReference type="Pfam" id="PF02606">
    <property type="entry name" value="LpxK"/>
    <property type="match status" value="1"/>
</dbReference>
<dbReference type="PANTHER" id="PTHR42724">
    <property type="entry name" value="TETRAACYLDISACCHARIDE 4'-KINASE"/>
    <property type="match status" value="1"/>
</dbReference>
<evidence type="ECO:0000256" key="1">
    <source>
        <dbReference type="ARBA" id="ARBA00002274"/>
    </source>
</evidence>
<evidence type="ECO:0000256" key="6">
    <source>
        <dbReference type="ARBA" id="ARBA00022556"/>
    </source>
</evidence>
<accession>A0A0D6PJ41</accession>
<evidence type="ECO:0000256" key="8">
    <source>
        <dbReference type="ARBA" id="ARBA00022741"/>
    </source>
</evidence>
<organism evidence="14 15">
    <name type="scientific">Acidocella aminolytica 101 = DSM 11237</name>
    <dbReference type="NCBI Taxonomy" id="1120923"/>
    <lineage>
        <taxon>Bacteria</taxon>
        <taxon>Pseudomonadati</taxon>
        <taxon>Pseudomonadota</taxon>
        <taxon>Alphaproteobacteria</taxon>
        <taxon>Acetobacterales</taxon>
        <taxon>Acidocellaceae</taxon>
        <taxon>Acidocella</taxon>
    </lineage>
</organism>
<dbReference type="EMBL" id="BANC01000116">
    <property type="protein sequence ID" value="GAN81760.1"/>
    <property type="molecule type" value="Genomic_DNA"/>
</dbReference>
<dbReference type="GO" id="GO:0005886">
    <property type="term" value="C:plasma membrane"/>
    <property type="evidence" value="ECO:0007669"/>
    <property type="project" value="TreeGrafter"/>
</dbReference>
<evidence type="ECO:0000256" key="9">
    <source>
        <dbReference type="ARBA" id="ARBA00022777"/>
    </source>
</evidence>
<dbReference type="AlphaFoldDB" id="A0A0D6PJ41"/>
<keyword evidence="7 13" id="KW-0808">Transferase</keyword>
<keyword evidence="5 13" id="KW-0444">Lipid biosynthesis</keyword>
<dbReference type="GO" id="GO:0009245">
    <property type="term" value="P:lipid A biosynthetic process"/>
    <property type="evidence" value="ECO:0007669"/>
    <property type="project" value="UniProtKB-UniRule"/>
</dbReference>
<evidence type="ECO:0000256" key="10">
    <source>
        <dbReference type="ARBA" id="ARBA00022840"/>
    </source>
</evidence>
<dbReference type="Proteomes" id="UP000032668">
    <property type="component" value="Unassembled WGS sequence"/>
</dbReference>
<protein>
    <recommendedName>
        <fullName evidence="4 13">Tetraacyldisaccharide 4'-kinase</fullName>
        <ecNumber evidence="3 13">2.7.1.130</ecNumber>
    </recommendedName>
    <alternativeName>
        <fullName evidence="12 13">Lipid A 4'-kinase</fullName>
    </alternativeName>
</protein>
<evidence type="ECO:0000313" key="15">
    <source>
        <dbReference type="Proteomes" id="UP000032668"/>
    </source>
</evidence>
<sequence length="314" mass="32902">MIAPEFWTRRGLAAQLLRPFGLITRLATARRVGRPGLSIGIKTICVGNASVGGAGKTVVALDILSRLPGLPFALTRGYGGALEGPVLVERGLHTADEVGDEALLLVDAAPTVKARDRAAGARLALAEGATAIVMDDGLQNPALQKDLSLLVIDGGYGFGNGLLLPAGPLREPVACAAQRCHAAILIGNDETGALAQLPPFLPVLRANLIPDCIEPLGRRPVIAFAGIGRPDKFFRSVLSLGAELVASHAYPDHHVYEARDATALLAEAANKGARLVTTAKDFVKLPPNLRAACLVVQAQLVWEDELALELLLNA</sequence>
<keyword evidence="11 13" id="KW-0443">Lipid metabolism</keyword>
<keyword evidence="8 13" id="KW-0547">Nucleotide-binding</keyword>
<dbReference type="EC" id="2.7.1.130" evidence="3 13"/>
<keyword evidence="10 13" id="KW-0067">ATP-binding</keyword>